<evidence type="ECO:0000313" key="7">
    <source>
        <dbReference type="EMBL" id="CAG2067200.1"/>
    </source>
</evidence>
<gene>
    <name evidence="7" type="ORF">TPAB3V08_LOCUS14143</name>
</gene>
<evidence type="ECO:0000259" key="6">
    <source>
        <dbReference type="Pfam" id="PF03712"/>
    </source>
</evidence>
<evidence type="ECO:0000256" key="1">
    <source>
        <dbReference type="ARBA" id="ARBA00001973"/>
    </source>
</evidence>
<dbReference type="SUPFAM" id="SSF49742">
    <property type="entry name" value="PHM/PNGase F"/>
    <property type="match status" value="1"/>
</dbReference>
<dbReference type="PANTHER" id="PTHR10157">
    <property type="entry name" value="DOPAMINE BETA HYDROXYLASE RELATED"/>
    <property type="match status" value="1"/>
</dbReference>
<comment type="cofactor">
    <cofactor evidence="1">
        <name>Cu(2+)</name>
        <dbReference type="ChEBI" id="CHEBI:29036"/>
    </cofactor>
</comment>
<reference evidence="7" key="1">
    <citation type="submission" date="2021-03" db="EMBL/GenBank/DDBJ databases">
        <authorList>
            <person name="Tran Van P."/>
        </authorList>
    </citation>
    <scope>NUCLEOTIDE SEQUENCE</scope>
</reference>
<feature type="domain" description="Copper type II ascorbate-dependent monooxygenase C-terminal" evidence="6">
    <location>
        <begin position="2"/>
        <end position="24"/>
    </location>
</feature>
<comment type="subcellular location">
    <subcellularLocation>
        <location evidence="2">Membrane</location>
    </subcellularLocation>
</comment>
<protein>
    <recommendedName>
        <fullName evidence="6">Copper type II ascorbate-dependent monooxygenase C-terminal domain-containing protein</fullName>
    </recommendedName>
</protein>
<evidence type="ECO:0000256" key="2">
    <source>
        <dbReference type="ARBA" id="ARBA00004370"/>
    </source>
</evidence>
<dbReference type="EMBL" id="CAJPIN010064769">
    <property type="protein sequence ID" value="CAG2067200.1"/>
    <property type="molecule type" value="Genomic_DNA"/>
</dbReference>
<keyword evidence="4" id="KW-1133">Transmembrane helix</keyword>
<dbReference type="Proteomes" id="UP001153148">
    <property type="component" value="Unassembled WGS sequence"/>
</dbReference>
<evidence type="ECO:0000256" key="4">
    <source>
        <dbReference type="ARBA" id="ARBA00022989"/>
    </source>
</evidence>
<keyword evidence="5" id="KW-0472">Membrane</keyword>
<name>A0ABN7PNW1_TIMPD</name>
<dbReference type="PANTHER" id="PTHR10157:SF29">
    <property type="entry name" value="DOPAMINE BETA-HYDROXYLASE"/>
    <property type="match status" value="1"/>
</dbReference>
<dbReference type="InterPro" id="IPR024548">
    <property type="entry name" value="Cu2_monoox_C"/>
</dbReference>
<accession>A0ABN7PNW1</accession>
<sequence length="127" mass="14778">MGGYAISDEMCVNYVHYYPKVDLEFLGPVSLSDFVRLKSGSRLNTGRFISNNALDTYFRFLREWEDQQTSSSQGISSNYQAVDWTPMRSHVLEQMYQQFPLSMQCNQSSGERFPGYWEDMISSHVLF</sequence>
<dbReference type="Pfam" id="PF03712">
    <property type="entry name" value="Cu2_monoox_C"/>
    <property type="match status" value="1"/>
</dbReference>
<proteinExistence type="predicted"/>
<dbReference type="InterPro" id="IPR000945">
    <property type="entry name" value="DBH-like"/>
</dbReference>
<keyword evidence="3" id="KW-0812">Transmembrane</keyword>
<evidence type="ECO:0000313" key="8">
    <source>
        <dbReference type="Proteomes" id="UP001153148"/>
    </source>
</evidence>
<organism evidence="7 8">
    <name type="scientific">Timema podura</name>
    <name type="common">Walking stick</name>
    <dbReference type="NCBI Taxonomy" id="61482"/>
    <lineage>
        <taxon>Eukaryota</taxon>
        <taxon>Metazoa</taxon>
        <taxon>Ecdysozoa</taxon>
        <taxon>Arthropoda</taxon>
        <taxon>Hexapoda</taxon>
        <taxon>Insecta</taxon>
        <taxon>Pterygota</taxon>
        <taxon>Neoptera</taxon>
        <taxon>Polyneoptera</taxon>
        <taxon>Phasmatodea</taxon>
        <taxon>Timematodea</taxon>
        <taxon>Timematoidea</taxon>
        <taxon>Timematidae</taxon>
        <taxon>Timema</taxon>
    </lineage>
</organism>
<evidence type="ECO:0000256" key="3">
    <source>
        <dbReference type="ARBA" id="ARBA00022692"/>
    </source>
</evidence>
<comment type="caution">
    <text evidence="7">The sequence shown here is derived from an EMBL/GenBank/DDBJ whole genome shotgun (WGS) entry which is preliminary data.</text>
</comment>
<evidence type="ECO:0000256" key="5">
    <source>
        <dbReference type="ARBA" id="ARBA00023136"/>
    </source>
</evidence>
<dbReference type="InterPro" id="IPR008977">
    <property type="entry name" value="PHM/PNGase_F_dom_sf"/>
</dbReference>
<feature type="non-terminal residue" evidence="7">
    <location>
        <position position="127"/>
    </location>
</feature>
<keyword evidence="8" id="KW-1185">Reference proteome</keyword>